<dbReference type="EMBL" id="FNTH01000001">
    <property type="protein sequence ID" value="SEC77675.1"/>
    <property type="molecule type" value="Genomic_DNA"/>
</dbReference>
<protein>
    <submittedName>
        <fullName evidence="2">DNA-binding transcriptional regulator, CsgD family</fullName>
    </submittedName>
</protein>
<dbReference type="OrthoDB" id="7444822at2"/>
<evidence type="ECO:0000313" key="3">
    <source>
        <dbReference type="Proteomes" id="UP000198992"/>
    </source>
</evidence>
<proteinExistence type="predicted"/>
<sequence>MSSVMARLGDAVVDPTAWTDIMTSICEAVGATGAVLLQSDVRTPDVPRTASTEEMVQLYFAHNWHEQDSRAPGVPRAMAGEVITDQDLLTPEQIRSDPMYNEVLYPFGFKWFAGIGFWADSAPWVLTLQRTGEEGHFETRETRLLAQLGPRLTETATLSTAVGRIALASMTGILDLVRQPAVALDRAGLVIDRNEAADAGFDADIRIRDRRLIVRDKAAQARLDQVVDLIRAAPERAALPIEPILIRRTHKGPVVLRVLPIDGAARNVFLGARAMLVFVNLTPRAMPEPGMIAQAFGLTPAEARLVALLAGGLSIADAAERLGIVRDTARNQLKSAFAKTGTHRQPELVNLVLRIA</sequence>
<dbReference type="SUPFAM" id="SSF46894">
    <property type="entry name" value="C-terminal effector domain of the bipartite response regulators"/>
    <property type="match status" value="1"/>
</dbReference>
<name>A0A1H4V9R9_9BRAD</name>
<dbReference type="GO" id="GO:0006355">
    <property type="term" value="P:regulation of DNA-templated transcription"/>
    <property type="evidence" value="ECO:0007669"/>
    <property type="project" value="InterPro"/>
</dbReference>
<feature type="domain" description="HTH luxR-type" evidence="1">
    <location>
        <begin position="295"/>
        <end position="352"/>
    </location>
</feature>
<dbReference type="Gene3D" id="1.10.10.10">
    <property type="entry name" value="Winged helix-like DNA-binding domain superfamily/Winged helix DNA-binding domain"/>
    <property type="match status" value="1"/>
</dbReference>
<dbReference type="GO" id="GO:0003677">
    <property type="term" value="F:DNA binding"/>
    <property type="evidence" value="ECO:0007669"/>
    <property type="project" value="UniProtKB-KW"/>
</dbReference>
<keyword evidence="2" id="KW-0238">DNA-binding</keyword>
<gene>
    <name evidence="2" type="ORF">SAMN05444164_2723</name>
</gene>
<reference evidence="2 3" key="1">
    <citation type="submission" date="2016-10" db="EMBL/GenBank/DDBJ databases">
        <authorList>
            <person name="de Groot N.N."/>
        </authorList>
    </citation>
    <scope>NUCLEOTIDE SEQUENCE [LARGE SCALE GENOMIC DNA]</scope>
    <source>
        <strain evidence="2 3">MT12</strain>
    </source>
</reference>
<accession>A0A1H4V9R9</accession>
<dbReference type="InterPro" id="IPR036388">
    <property type="entry name" value="WH-like_DNA-bd_sf"/>
</dbReference>
<organism evidence="2 3">
    <name type="scientific">Bradyrhizobium erythrophlei</name>
    <dbReference type="NCBI Taxonomy" id="1437360"/>
    <lineage>
        <taxon>Bacteria</taxon>
        <taxon>Pseudomonadati</taxon>
        <taxon>Pseudomonadota</taxon>
        <taxon>Alphaproteobacteria</taxon>
        <taxon>Hyphomicrobiales</taxon>
        <taxon>Nitrobacteraceae</taxon>
        <taxon>Bradyrhizobium</taxon>
    </lineage>
</organism>
<dbReference type="AlphaFoldDB" id="A0A1H4V9R9"/>
<evidence type="ECO:0000259" key="1">
    <source>
        <dbReference type="SMART" id="SM00421"/>
    </source>
</evidence>
<dbReference type="SMART" id="SM00421">
    <property type="entry name" value="HTH_LUXR"/>
    <property type="match status" value="1"/>
</dbReference>
<dbReference type="Proteomes" id="UP000198992">
    <property type="component" value="Unassembled WGS sequence"/>
</dbReference>
<dbReference type="InterPro" id="IPR016032">
    <property type="entry name" value="Sig_transdc_resp-reg_C-effctor"/>
</dbReference>
<dbReference type="RefSeq" id="WP_092115938.1">
    <property type="nucleotide sequence ID" value="NZ_FNTH01000001.1"/>
</dbReference>
<evidence type="ECO:0000313" key="2">
    <source>
        <dbReference type="EMBL" id="SEC77675.1"/>
    </source>
</evidence>
<dbReference type="InterPro" id="IPR000792">
    <property type="entry name" value="Tscrpt_reg_LuxR_C"/>
</dbReference>